<feature type="domain" description="HTH luxR-type" evidence="4">
    <location>
        <begin position="855"/>
        <end position="920"/>
    </location>
</feature>
<dbReference type="SUPFAM" id="SSF52540">
    <property type="entry name" value="P-loop containing nucleoside triphosphate hydrolases"/>
    <property type="match status" value="1"/>
</dbReference>
<dbReference type="Pfam" id="PF13191">
    <property type="entry name" value="AAA_16"/>
    <property type="match status" value="1"/>
</dbReference>
<gene>
    <name evidence="5" type="ORF">ACH3YB_11400</name>
</gene>
<protein>
    <submittedName>
        <fullName evidence="5">ATP-binding protein</fullName>
    </submittedName>
</protein>
<dbReference type="InterPro" id="IPR027417">
    <property type="entry name" value="P-loop_NTPase"/>
</dbReference>
<evidence type="ECO:0000313" key="6">
    <source>
        <dbReference type="Proteomes" id="UP001610810"/>
    </source>
</evidence>
<dbReference type="SMART" id="SM00382">
    <property type="entry name" value="AAA"/>
    <property type="match status" value="1"/>
</dbReference>
<dbReference type="Proteomes" id="UP001610810">
    <property type="component" value="Unassembled WGS sequence"/>
</dbReference>
<keyword evidence="1" id="KW-0547">Nucleotide-binding</keyword>
<dbReference type="GO" id="GO:0005524">
    <property type="term" value="F:ATP binding"/>
    <property type="evidence" value="ECO:0007669"/>
    <property type="project" value="UniProtKB-KW"/>
</dbReference>
<evidence type="ECO:0000256" key="3">
    <source>
        <dbReference type="SAM" id="MobiDB-lite"/>
    </source>
</evidence>
<proteinExistence type="predicted"/>
<accession>A0ABW7RW86</accession>
<dbReference type="InterPro" id="IPR036388">
    <property type="entry name" value="WH-like_DNA-bd_sf"/>
</dbReference>
<dbReference type="EMBL" id="JBIQWK010000003">
    <property type="protein sequence ID" value="MFI0572235.1"/>
    <property type="molecule type" value="Genomic_DNA"/>
</dbReference>
<dbReference type="InterPro" id="IPR011990">
    <property type="entry name" value="TPR-like_helical_dom_sf"/>
</dbReference>
<evidence type="ECO:0000313" key="5">
    <source>
        <dbReference type="EMBL" id="MFI0572235.1"/>
    </source>
</evidence>
<dbReference type="PANTHER" id="PTHR16305:SF35">
    <property type="entry name" value="TRANSCRIPTIONAL ACTIVATOR DOMAIN"/>
    <property type="match status" value="1"/>
</dbReference>
<evidence type="ECO:0000259" key="4">
    <source>
        <dbReference type="PROSITE" id="PS50043"/>
    </source>
</evidence>
<dbReference type="Gene3D" id="1.10.10.10">
    <property type="entry name" value="Winged helix-like DNA-binding domain superfamily/Winged helix DNA-binding domain"/>
    <property type="match status" value="1"/>
</dbReference>
<organism evidence="5 6">
    <name type="scientific">Streptomyces tendae</name>
    <dbReference type="NCBI Taxonomy" id="1932"/>
    <lineage>
        <taxon>Bacteria</taxon>
        <taxon>Bacillati</taxon>
        <taxon>Actinomycetota</taxon>
        <taxon>Actinomycetes</taxon>
        <taxon>Kitasatosporales</taxon>
        <taxon>Streptomycetaceae</taxon>
        <taxon>Streptomyces</taxon>
    </lineage>
</organism>
<dbReference type="RefSeq" id="WP_210913904.1">
    <property type="nucleotide sequence ID" value="NZ_JBEXMU010000019.1"/>
</dbReference>
<dbReference type="CDD" id="cd06170">
    <property type="entry name" value="LuxR_C_like"/>
    <property type="match status" value="1"/>
</dbReference>
<keyword evidence="6" id="KW-1185">Reference proteome</keyword>
<evidence type="ECO:0000256" key="2">
    <source>
        <dbReference type="ARBA" id="ARBA00022840"/>
    </source>
</evidence>
<reference evidence="5 6" key="1">
    <citation type="submission" date="2024-10" db="EMBL/GenBank/DDBJ databases">
        <authorList>
            <person name="Wannawong T."/>
            <person name="Kuncharoen N."/>
            <person name="Mhuantong W."/>
        </authorList>
    </citation>
    <scope>NUCLEOTIDE SEQUENCE [LARGE SCALE GENOMIC DNA]</scope>
    <source>
        <strain evidence="5 6">CALK1-4</strain>
    </source>
</reference>
<feature type="compositionally biased region" description="Basic and acidic residues" evidence="3">
    <location>
        <begin position="834"/>
        <end position="843"/>
    </location>
</feature>
<dbReference type="InterPro" id="IPR003593">
    <property type="entry name" value="AAA+_ATPase"/>
</dbReference>
<dbReference type="PROSITE" id="PS50043">
    <property type="entry name" value="HTH_LUXR_2"/>
    <property type="match status" value="1"/>
</dbReference>
<dbReference type="Pfam" id="PF00196">
    <property type="entry name" value="GerE"/>
    <property type="match status" value="1"/>
</dbReference>
<dbReference type="InterPro" id="IPR041664">
    <property type="entry name" value="AAA_16"/>
</dbReference>
<dbReference type="PRINTS" id="PR00038">
    <property type="entry name" value="HTHLUXR"/>
</dbReference>
<dbReference type="PANTHER" id="PTHR16305">
    <property type="entry name" value="TESTICULAR SOLUBLE ADENYLYL CYCLASE"/>
    <property type="match status" value="1"/>
</dbReference>
<name>A0ABW7RW86_STRTE</name>
<dbReference type="InterPro" id="IPR000792">
    <property type="entry name" value="Tscrpt_reg_LuxR_C"/>
</dbReference>
<dbReference type="SMART" id="SM00421">
    <property type="entry name" value="HTH_LUXR"/>
    <property type="match status" value="1"/>
</dbReference>
<evidence type="ECO:0000256" key="1">
    <source>
        <dbReference type="ARBA" id="ARBA00022741"/>
    </source>
</evidence>
<dbReference type="SUPFAM" id="SSF46894">
    <property type="entry name" value="C-terminal effector domain of the bipartite response regulators"/>
    <property type="match status" value="1"/>
</dbReference>
<keyword evidence="2 5" id="KW-0067">ATP-binding</keyword>
<dbReference type="Gene3D" id="1.25.40.10">
    <property type="entry name" value="Tetratricopeptide repeat domain"/>
    <property type="match status" value="1"/>
</dbReference>
<sequence length="925" mass="99192">MRCARGGPGDGAATAAPTELFGRREETAVLDGLLTQARGGSGGALVVWGEPGIGKSALLRHAHGQAADFVRLSHSATRPESDLAFAGLHGLLRPLADRVELLATAQAAAVRTALGLSGEPTDRLVVGAAVLSLLRGLAERQPVLVVVDDVQWLDEATALCLGFVARRVEAHPVVVVLADHSDPAARPWEGVADVRVDGLSDESARQLVAAVAPLTDEATTRNMVREAGGNPLALHELATLGGDLDDAEHRRKRGRPPVGPCLQRAFRARIEALSPPAQLLTVLAAAEEHGDRLTVQRAGRASGAGDAVWEEVTNAGLLHVAGNRVGFRHPVVRRAIYEGCGAATRRRAHRALAATMPDEAEERAWHLAALAHGRDEDVARLLERTAVRSRLRGATNTAARAWWRAAELSAAPIDASQRLAEAARASWDAGWAATAERLLDDAERLAPGAHVARRSRGLRGIMEFARGMPEMAHHFLITDMRRVPEPGTALELGTLAMRAAWSVGRGDLRDRALELLLEDDVAGRTGLPGTLAWWSDDVSADAAPADPPDLGDAAARARTTILPLLPPTPLALAWGIDKPMADALRRRLPHLRRRSERARLAAALAQTAMLDNAAGRWPQSESSAAEGLRLAQDLGADHIASHCLTSLGWLAAARGDERAVAEATARTLQTSLPQGVRALSAAAYWNRGMASLFRERPEEALDILVRLTEPGHGAEHPTFALLAALDTAEAAVRVGRSDLADERVRVLEAWARRTGAPWARCAAHVTRGLLGGARAEGAFRAALDVPGARSHALLYARAQLSYGEWLRRGRRRTDARVRIGAALEAFDRLGAEPLRQRAQREQDLTGAPGRRGSSDTRAMNQLTAQEQRVAQLAAEQLTNREIGVQLRISHRTVGHHLGNVFAKLGINTRTELSDLHAGCDPRERR</sequence>
<feature type="region of interest" description="Disordered" evidence="3">
    <location>
        <begin position="834"/>
        <end position="856"/>
    </location>
</feature>
<dbReference type="InterPro" id="IPR016032">
    <property type="entry name" value="Sig_transdc_resp-reg_C-effctor"/>
</dbReference>
<comment type="caution">
    <text evidence="5">The sequence shown here is derived from an EMBL/GenBank/DDBJ whole genome shotgun (WGS) entry which is preliminary data.</text>
</comment>
<dbReference type="Gene3D" id="3.40.50.300">
    <property type="entry name" value="P-loop containing nucleotide triphosphate hydrolases"/>
    <property type="match status" value="1"/>
</dbReference>